<dbReference type="SUPFAM" id="SSF52058">
    <property type="entry name" value="L domain-like"/>
    <property type="match status" value="1"/>
</dbReference>
<feature type="domain" description="Disease resistance protein Roq1-like winged-helix" evidence="1">
    <location>
        <begin position="2"/>
        <end position="71"/>
    </location>
</feature>
<dbReference type="Proteomes" id="UP001234787">
    <property type="component" value="Unassembled WGS sequence"/>
</dbReference>
<reference evidence="2" key="1">
    <citation type="submission" date="2022-12" db="EMBL/GenBank/DDBJ databases">
        <title>Chromosome-Level Genome Assembly of Japanese Cedar (Cryptomeriajaponica D. Don).</title>
        <authorList>
            <person name="Fujino T."/>
            <person name="Yamaguchi K."/>
            <person name="Yokoyama T."/>
            <person name="Hamanaka T."/>
            <person name="Harazono Y."/>
            <person name="Kamada H."/>
            <person name="Kobayashi W."/>
            <person name="Ujino-Ihara T."/>
            <person name="Uchiyama K."/>
            <person name="Matsumoto A."/>
            <person name="Izuno A."/>
            <person name="Tsumura Y."/>
            <person name="Toyoda A."/>
            <person name="Shigenobu S."/>
            <person name="Moriguchi Y."/>
            <person name="Ueno S."/>
            <person name="Kasahara M."/>
        </authorList>
    </citation>
    <scope>NUCLEOTIDE SEQUENCE</scope>
</reference>
<dbReference type="Pfam" id="PF23282">
    <property type="entry name" value="WHD_ROQ1"/>
    <property type="match status" value="1"/>
</dbReference>
<evidence type="ECO:0000313" key="2">
    <source>
        <dbReference type="EMBL" id="GLJ58079.1"/>
    </source>
</evidence>
<dbReference type="GO" id="GO:0006952">
    <property type="term" value="P:defense response"/>
    <property type="evidence" value="ECO:0007669"/>
    <property type="project" value="InterPro"/>
</dbReference>
<dbReference type="InterPro" id="IPR032675">
    <property type="entry name" value="LRR_dom_sf"/>
</dbReference>
<dbReference type="Gene3D" id="3.80.10.10">
    <property type="entry name" value="Ribonuclease Inhibitor"/>
    <property type="match status" value="2"/>
</dbReference>
<dbReference type="EMBL" id="BSEH01000267">
    <property type="protein sequence ID" value="GLJ58079.1"/>
    <property type="molecule type" value="Genomic_DNA"/>
</dbReference>
<evidence type="ECO:0000259" key="1">
    <source>
        <dbReference type="Pfam" id="PF23282"/>
    </source>
</evidence>
<dbReference type="AlphaFoldDB" id="A0AAD3NU96"/>
<protein>
    <recommendedName>
        <fullName evidence="1">Disease resistance protein Roq1-like winged-helix domain-containing protein</fullName>
    </recommendedName>
</protein>
<sequence length="398" mass="44998">MDIACFFIGEAKSIAERLLKGSGWNAQHALATLKNKCLVEEIKLRSRKGEVTIGLRMHDHLRDLGREMALELSPPHRLWRPQDLKVLRLTIKGGQLKTLWENPIQAPSQLKELQICETSLIEFPDLLGVSKDSLENRGKSSSVKTLKIGLEKLEISGEKFVSKILISGIHYHSLKSIKLHGMENLKELNLIRVKTLNCLDIKNCVKLKRLIGTSNLTNLVLLNINQCPDLEFEDLRLMDFGCEELVELTIRGCPELVELPAFLGPRSLERIIFDGCGKLECLELNGCQMLRSVSGNFNLKTLYIYDCPELEVFPSLAKPSCLQQIVIDSCEKLQNISGIDDLRGLRLMRLIYWNNAVIQDCIHKLKVMISTLLFNRKCAISGNGYDRKSSGWSGVKFQ</sequence>
<name>A0AAD3NU96_CRYJA</name>
<dbReference type="PANTHER" id="PTHR11017:SF479">
    <property type="entry name" value="DISEASE RESISTANCE PROTEIN (TIR-NBS-LRR CLASS) FAMILY"/>
    <property type="match status" value="1"/>
</dbReference>
<proteinExistence type="predicted"/>
<evidence type="ECO:0000313" key="3">
    <source>
        <dbReference type="Proteomes" id="UP001234787"/>
    </source>
</evidence>
<dbReference type="PANTHER" id="PTHR11017">
    <property type="entry name" value="LEUCINE-RICH REPEAT-CONTAINING PROTEIN"/>
    <property type="match status" value="1"/>
</dbReference>
<dbReference type="InterPro" id="IPR044974">
    <property type="entry name" value="Disease_R_plants"/>
</dbReference>
<keyword evidence="3" id="KW-1185">Reference proteome</keyword>
<gene>
    <name evidence="2" type="ORF">SUGI_1414800</name>
</gene>
<accession>A0AAD3NU96</accession>
<comment type="caution">
    <text evidence="2">The sequence shown here is derived from an EMBL/GenBank/DDBJ whole genome shotgun (WGS) entry which is preliminary data.</text>
</comment>
<dbReference type="InterPro" id="IPR058192">
    <property type="entry name" value="WHD_ROQ1-like"/>
</dbReference>
<organism evidence="2 3">
    <name type="scientific">Cryptomeria japonica</name>
    <name type="common">Japanese cedar</name>
    <name type="synonym">Cupressus japonica</name>
    <dbReference type="NCBI Taxonomy" id="3369"/>
    <lineage>
        <taxon>Eukaryota</taxon>
        <taxon>Viridiplantae</taxon>
        <taxon>Streptophyta</taxon>
        <taxon>Embryophyta</taxon>
        <taxon>Tracheophyta</taxon>
        <taxon>Spermatophyta</taxon>
        <taxon>Pinopsida</taxon>
        <taxon>Pinidae</taxon>
        <taxon>Conifers II</taxon>
        <taxon>Cupressales</taxon>
        <taxon>Cupressaceae</taxon>
        <taxon>Cryptomeria</taxon>
    </lineage>
</organism>